<feature type="region of interest" description="Disordered" evidence="7">
    <location>
        <begin position="1076"/>
        <end position="1120"/>
    </location>
</feature>
<keyword evidence="10" id="KW-1185">Reference proteome</keyword>
<feature type="compositionally biased region" description="Gly residues" evidence="7">
    <location>
        <begin position="1226"/>
        <end position="1239"/>
    </location>
</feature>
<evidence type="ECO:0000313" key="10">
    <source>
        <dbReference type="Proteomes" id="UP000244722"/>
    </source>
</evidence>
<comment type="caution">
    <text evidence="9">The sequence shown here is derived from an EMBL/GenBank/DDBJ whole genome shotgun (WGS) entry which is preliminary data.</text>
</comment>
<feature type="region of interest" description="Disordered" evidence="7">
    <location>
        <begin position="47"/>
        <end position="69"/>
    </location>
</feature>
<feature type="region of interest" description="Disordered" evidence="7">
    <location>
        <begin position="933"/>
        <end position="1039"/>
    </location>
</feature>
<feature type="compositionally biased region" description="Low complexity" evidence="7">
    <location>
        <begin position="1023"/>
        <end position="1039"/>
    </location>
</feature>
<dbReference type="PROSITE" id="PS00463">
    <property type="entry name" value="ZN2_CY6_FUNGAL_1"/>
    <property type="match status" value="1"/>
</dbReference>
<dbReference type="CDD" id="cd00067">
    <property type="entry name" value="GAL4"/>
    <property type="match status" value="1"/>
</dbReference>
<dbReference type="PANTHER" id="PTHR47338">
    <property type="entry name" value="ZN(II)2CYS6 TRANSCRIPTION FACTOR (EUROFUNG)-RELATED"/>
    <property type="match status" value="1"/>
</dbReference>
<evidence type="ECO:0000313" key="9">
    <source>
        <dbReference type="EMBL" id="PUU74693.1"/>
    </source>
</evidence>
<proteinExistence type="predicted"/>
<feature type="region of interest" description="Disordered" evidence="7">
    <location>
        <begin position="1226"/>
        <end position="1268"/>
    </location>
</feature>
<dbReference type="GO" id="GO:0000981">
    <property type="term" value="F:DNA-binding transcription factor activity, RNA polymerase II-specific"/>
    <property type="evidence" value="ECO:0007669"/>
    <property type="project" value="InterPro"/>
</dbReference>
<dbReference type="GO" id="GO:0003677">
    <property type="term" value="F:DNA binding"/>
    <property type="evidence" value="ECO:0007669"/>
    <property type="project" value="InterPro"/>
</dbReference>
<dbReference type="GO" id="GO:0006351">
    <property type="term" value="P:DNA-templated transcription"/>
    <property type="evidence" value="ECO:0007669"/>
    <property type="project" value="InterPro"/>
</dbReference>
<evidence type="ECO:0000256" key="1">
    <source>
        <dbReference type="ARBA" id="ARBA00004123"/>
    </source>
</evidence>
<gene>
    <name evidence="9" type="ORF">B9Z19DRAFT_1132765</name>
</gene>
<dbReference type="AlphaFoldDB" id="A0A2T6ZGS3"/>
<feature type="compositionally biased region" description="Polar residues" evidence="7">
    <location>
        <begin position="8"/>
        <end position="17"/>
    </location>
</feature>
<keyword evidence="5" id="KW-0804">Transcription</keyword>
<dbReference type="GO" id="GO:0008270">
    <property type="term" value="F:zinc ion binding"/>
    <property type="evidence" value="ECO:0007669"/>
    <property type="project" value="InterPro"/>
</dbReference>
<keyword evidence="3" id="KW-0805">Transcription regulation</keyword>
<evidence type="ECO:0000259" key="8">
    <source>
        <dbReference type="PROSITE" id="PS50048"/>
    </source>
</evidence>
<evidence type="ECO:0000256" key="2">
    <source>
        <dbReference type="ARBA" id="ARBA00022723"/>
    </source>
</evidence>
<protein>
    <submittedName>
        <fullName evidence="9">Fungal-specific transcription factor domain-domain-containing protein</fullName>
    </submittedName>
</protein>
<dbReference type="OrthoDB" id="39175at2759"/>
<dbReference type="InterPro" id="IPR036864">
    <property type="entry name" value="Zn2-C6_fun-type_DNA-bd_sf"/>
</dbReference>
<evidence type="ECO:0000256" key="6">
    <source>
        <dbReference type="ARBA" id="ARBA00023242"/>
    </source>
</evidence>
<feature type="compositionally biased region" description="Polar residues" evidence="7">
    <location>
        <begin position="957"/>
        <end position="993"/>
    </location>
</feature>
<dbReference type="SMART" id="SM00066">
    <property type="entry name" value="GAL4"/>
    <property type="match status" value="1"/>
</dbReference>
<dbReference type="InterPro" id="IPR050815">
    <property type="entry name" value="TF_fung"/>
</dbReference>
<dbReference type="SUPFAM" id="SSF57701">
    <property type="entry name" value="Zn2/Cys6 DNA-binding domain"/>
    <property type="match status" value="1"/>
</dbReference>
<dbReference type="Gene3D" id="4.10.240.10">
    <property type="entry name" value="Zn(2)-C6 fungal-type DNA-binding domain"/>
    <property type="match status" value="1"/>
</dbReference>
<dbReference type="Pfam" id="PF00172">
    <property type="entry name" value="Zn_clus"/>
    <property type="match status" value="1"/>
</dbReference>
<feature type="region of interest" description="Disordered" evidence="7">
    <location>
        <begin position="1"/>
        <end position="22"/>
    </location>
</feature>
<keyword evidence="4" id="KW-0843">Virulence</keyword>
<evidence type="ECO:0000256" key="4">
    <source>
        <dbReference type="ARBA" id="ARBA00023026"/>
    </source>
</evidence>
<feature type="region of interest" description="Disordered" evidence="7">
    <location>
        <begin position="154"/>
        <end position="186"/>
    </location>
</feature>
<comment type="subcellular location">
    <subcellularLocation>
        <location evidence="1">Nucleus</location>
    </subcellularLocation>
</comment>
<evidence type="ECO:0000256" key="5">
    <source>
        <dbReference type="ARBA" id="ARBA00023163"/>
    </source>
</evidence>
<keyword evidence="6" id="KW-0539">Nucleus</keyword>
<dbReference type="PANTHER" id="PTHR47338:SF27">
    <property type="entry name" value="ZN(II)2CYS6 TRANSCRIPTION FACTOR (EUROFUNG)"/>
    <property type="match status" value="1"/>
</dbReference>
<organism evidence="9 10">
    <name type="scientific">Tuber borchii</name>
    <name type="common">White truffle</name>
    <dbReference type="NCBI Taxonomy" id="42251"/>
    <lineage>
        <taxon>Eukaryota</taxon>
        <taxon>Fungi</taxon>
        <taxon>Dikarya</taxon>
        <taxon>Ascomycota</taxon>
        <taxon>Pezizomycotina</taxon>
        <taxon>Pezizomycetes</taxon>
        <taxon>Pezizales</taxon>
        <taxon>Tuberaceae</taxon>
        <taxon>Tuber</taxon>
    </lineage>
</organism>
<accession>A0A2T6ZGS3</accession>
<dbReference type="PROSITE" id="PS50048">
    <property type="entry name" value="ZN2_CY6_FUNGAL_2"/>
    <property type="match status" value="1"/>
</dbReference>
<name>A0A2T6ZGS3_TUBBO</name>
<feature type="domain" description="Zn(2)-C6 fungal-type" evidence="8">
    <location>
        <begin position="273"/>
        <end position="303"/>
    </location>
</feature>
<sequence>MMLRDLESFSSSSQPIRSTLGHRYLPHTPLGIRSQQQLNKSTLFSAFKAPLSGPSPEPSNLSSMNGAATDADRSNISNIGNAMEYTNSGLAGRACVDGYGKASPADDTTDAPRVDYTYMGQQEQGQLDKEGGHHTQDEGYVYNRIVSEGKNMGSSIPFSTRSRMESESGAVRGDARRDGVGSRTDGGFRDMAKVAAEIPPVNLSSAGYDIDSDEVGEGMGIRTGDEDHPGREGREGAQGVLRMTEAGQGQGPAPTWSETKTKAGKDRKRLPLACVACRRKKIRCSGEKPDCRHCVRSRTPCLYKQSTRKVAPRADYMAMLDRRLKRMEEQLIKNVPKEEISAVLSTTGRSTVRPSISTTNARSGASARKRTAATAFGDELDIWARGDSSTTRNGMGMPETWEDNPLGRVGRTIDADDGSHALPPKDIQEHLAEVFFDYVYGQPYLLLHKPSFMRRLRSGTAPPVLVLAVCAISARFSKHPALRHDPPFLAGEAFASEARRQILKKFDTPNITNVTVCVLLGLHEFGTCQGGRSWAMAGMATRMAHAIQLHKEANNDPLGRLHSRPTSDYFHQGEGGYMSFVDREIRRRCMWSCFILDRFTSSGTERPHLIAESEIEIQLPVHDRNLELGIPAVTEQLDGTVKDSGEEVGDVRGDMGIAAYMVRIVALYGRVVKYLNQGGKDRDLCDIWEPNSQFAVLNKEINRFEEILPSRLRYTPENIQVHITEHLVSQFVFVHIALHQVRLFLNKSGVPTPTSQGQSTPLAFGKKAGEIALSSATEISRILLDVEGRGVLVVAPFTGYCAFNASMVHMVRMFSFSTSREIQEESRSNMQICLRFLMQLRQYWGLFHSITDNLKRLYRKLADSLAQGSSFPEETTRTLQYGDWFQKYPRGVSASDYKEEMTSKPHTSDEASVRDAVLSQKSNLQTADEFFARLGPSRQKRPARPVPVPQPRPPGAQTRSHVRTSPSIRTQTASSIHLGSSPTSLRHSQSPATHHSPMGASPATIPTPTMAQGHSGVEGRLDPQLLSPPQISSPQSMPQQTNLYRTDYQRQPQSAQHQSAIPSLVPDISSHQVPYPNYPITLPRGPAAIDTGGIGMHHPQARQPHSPHQEHHPQSAPSQYSFYDLYSSGSDPAFMMAATSLNSGIWPELQDQVNGADVNAFTERPSSAWFLPFNSCPPDFEPGIRGMETINITGVGGDRAGAGAAAVAAGGGGGGGVLGAGGHGGGGGGGGEGGSGGGLPHLISGSGQVRQGGGTGSSATAYHDHNVR</sequence>
<dbReference type="Pfam" id="PF04082">
    <property type="entry name" value="Fungal_trans"/>
    <property type="match status" value="1"/>
</dbReference>
<dbReference type="InterPro" id="IPR007219">
    <property type="entry name" value="XnlR_reg_dom"/>
</dbReference>
<keyword evidence="2" id="KW-0479">Metal-binding</keyword>
<feature type="compositionally biased region" description="Basic and acidic residues" evidence="7">
    <location>
        <begin position="896"/>
        <end position="913"/>
    </location>
</feature>
<dbReference type="SMART" id="SM00906">
    <property type="entry name" value="Fungal_trans"/>
    <property type="match status" value="1"/>
</dbReference>
<evidence type="ECO:0000256" key="3">
    <source>
        <dbReference type="ARBA" id="ARBA00023015"/>
    </source>
</evidence>
<feature type="region of interest" description="Disordered" evidence="7">
    <location>
        <begin position="387"/>
        <end position="407"/>
    </location>
</feature>
<dbReference type="STRING" id="42251.A0A2T6ZGS3"/>
<feature type="region of interest" description="Disordered" evidence="7">
    <location>
        <begin position="896"/>
        <end position="917"/>
    </location>
</feature>
<reference evidence="9 10" key="1">
    <citation type="submission" date="2017-04" db="EMBL/GenBank/DDBJ databases">
        <title>Draft genome sequence of Tuber borchii Vittad., a whitish edible truffle.</title>
        <authorList>
            <consortium name="DOE Joint Genome Institute"/>
            <person name="Murat C."/>
            <person name="Kuo A."/>
            <person name="Barry K.W."/>
            <person name="Clum A."/>
            <person name="Dockter R.B."/>
            <person name="Fauchery L."/>
            <person name="Iotti M."/>
            <person name="Kohler A."/>
            <person name="Labutti K."/>
            <person name="Lindquist E.A."/>
            <person name="Lipzen A."/>
            <person name="Ohm R.A."/>
            <person name="Wang M."/>
            <person name="Grigoriev I.V."/>
            <person name="Zambonelli A."/>
            <person name="Martin F.M."/>
        </authorList>
    </citation>
    <scope>NUCLEOTIDE SEQUENCE [LARGE SCALE GENOMIC DNA]</scope>
    <source>
        <strain evidence="9 10">Tbo3840</strain>
    </source>
</reference>
<feature type="compositionally biased region" description="Basic and acidic residues" evidence="7">
    <location>
        <begin position="173"/>
        <end position="186"/>
    </location>
</feature>
<dbReference type="Proteomes" id="UP000244722">
    <property type="component" value="Unassembled WGS sequence"/>
</dbReference>
<dbReference type="GO" id="GO:0005634">
    <property type="term" value="C:nucleus"/>
    <property type="evidence" value="ECO:0007669"/>
    <property type="project" value="UniProtKB-SubCell"/>
</dbReference>
<dbReference type="EMBL" id="NESQ01000279">
    <property type="protein sequence ID" value="PUU74693.1"/>
    <property type="molecule type" value="Genomic_DNA"/>
</dbReference>
<dbReference type="CDD" id="cd12148">
    <property type="entry name" value="fungal_TF_MHR"/>
    <property type="match status" value="1"/>
</dbReference>
<dbReference type="InterPro" id="IPR001138">
    <property type="entry name" value="Zn2Cys6_DnaBD"/>
</dbReference>
<feature type="compositionally biased region" description="Pro residues" evidence="7">
    <location>
        <begin position="944"/>
        <end position="954"/>
    </location>
</feature>
<evidence type="ECO:0000256" key="7">
    <source>
        <dbReference type="SAM" id="MobiDB-lite"/>
    </source>
</evidence>